<feature type="compositionally biased region" description="Basic and acidic residues" evidence="1">
    <location>
        <begin position="154"/>
        <end position="163"/>
    </location>
</feature>
<dbReference type="EMBL" id="BPWL01000013">
    <property type="protein sequence ID" value="GJJ16155.1"/>
    <property type="molecule type" value="Genomic_DNA"/>
</dbReference>
<feature type="transmembrane region" description="Helical" evidence="2">
    <location>
        <begin position="292"/>
        <end position="312"/>
    </location>
</feature>
<keyword evidence="2" id="KW-1133">Transmembrane helix</keyword>
<evidence type="ECO:0000313" key="3">
    <source>
        <dbReference type="EMBL" id="GJJ16155.1"/>
    </source>
</evidence>
<reference evidence="3" key="1">
    <citation type="submission" date="2021-10" db="EMBL/GenBank/DDBJ databases">
        <title>De novo Genome Assembly of Clathrus columnatus (Basidiomycota, Fungi) Using Illumina and Nanopore Sequence Data.</title>
        <authorList>
            <person name="Ogiso-Tanaka E."/>
            <person name="Itagaki H."/>
            <person name="Hosoya T."/>
            <person name="Hosaka K."/>
        </authorList>
    </citation>
    <scope>NUCLEOTIDE SEQUENCE</scope>
    <source>
        <strain evidence="3">MO-923</strain>
    </source>
</reference>
<evidence type="ECO:0000313" key="4">
    <source>
        <dbReference type="Proteomes" id="UP001050691"/>
    </source>
</evidence>
<feature type="compositionally biased region" description="Basic and acidic residues" evidence="1">
    <location>
        <begin position="349"/>
        <end position="358"/>
    </location>
</feature>
<organism evidence="3 4">
    <name type="scientific">Clathrus columnatus</name>
    <dbReference type="NCBI Taxonomy" id="1419009"/>
    <lineage>
        <taxon>Eukaryota</taxon>
        <taxon>Fungi</taxon>
        <taxon>Dikarya</taxon>
        <taxon>Basidiomycota</taxon>
        <taxon>Agaricomycotina</taxon>
        <taxon>Agaricomycetes</taxon>
        <taxon>Phallomycetidae</taxon>
        <taxon>Phallales</taxon>
        <taxon>Clathraceae</taxon>
        <taxon>Clathrus</taxon>
    </lineage>
</organism>
<dbReference type="AlphaFoldDB" id="A0AAV5ANU4"/>
<keyword evidence="4" id="KW-1185">Reference proteome</keyword>
<sequence>MAPPSLSRTKRRIKRTRVSPKLYLELSEYASLLRSMRINDTSDLVGELIRYGKRKRDEIHQEVDEDEYQNKRSRKILRTQHPPELGETAQPLPPKRRKPKRKDTYTLWPLFPEHCPIPEFSFEEEVIAVAEEWMRNRVGGQNLGSDNGESESENVDRPNENTALKDDLQIQLLNTTLPTSQTNPLIPSSIIFLRTLLSTLAFHRVGSATAPQSHGKPMTWIDVLEITASDGALGLGLKDPEVIERIQTRLCEIYGDHNRSIAPQISLAISKSKTTLREMDQKFQTMIFENCFFVPVQTILTFVSLILAGTVVSQKQFKSTKRPVQDDGSNEEEEGDRDESESGSGSEQWKGENEHEDGGLSDDDEEMENGNGNDANDEDNENDELDCDESGLSDLKPGKLKSTSRSASTPTSASQTDSDSKSDVGDNR</sequence>
<evidence type="ECO:0000256" key="1">
    <source>
        <dbReference type="SAM" id="MobiDB-lite"/>
    </source>
</evidence>
<proteinExistence type="predicted"/>
<protein>
    <submittedName>
        <fullName evidence="3">Uncharacterized protein</fullName>
    </submittedName>
</protein>
<comment type="caution">
    <text evidence="3">The sequence shown here is derived from an EMBL/GenBank/DDBJ whole genome shotgun (WGS) entry which is preliminary data.</text>
</comment>
<feature type="region of interest" description="Disordered" evidence="1">
    <location>
        <begin position="316"/>
        <end position="428"/>
    </location>
</feature>
<keyword evidence="2" id="KW-0472">Membrane</keyword>
<feature type="compositionally biased region" description="Acidic residues" evidence="1">
    <location>
        <begin position="359"/>
        <end position="368"/>
    </location>
</feature>
<accession>A0AAV5ANU4</accession>
<evidence type="ECO:0000256" key="2">
    <source>
        <dbReference type="SAM" id="Phobius"/>
    </source>
</evidence>
<feature type="compositionally biased region" description="Low complexity" evidence="1">
    <location>
        <begin position="403"/>
        <end position="417"/>
    </location>
</feature>
<feature type="region of interest" description="Disordered" evidence="1">
    <location>
        <begin position="140"/>
        <end position="163"/>
    </location>
</feature>
<keyword evidence="2" id="KW-0812">Transmembrane</keyword>
<feature type="region of interest" description="Disordered" evidence="1">
    <location>
        <begin position="59"/>
        <end position="101"/>
    </location>
</feature>
<feature type="compositionally biased region" description="Basic and acidic residues" evidence="1">
    <location>
        <begin position="418"/>
        <end position="428"/>
    </location>
</feature>
<gene>
    <name evidence="3" type="ORF">Clacol_010435</name>
</gene>
<feature type="compositionally biased region" description="Acidic residues" evidence="1">
    <location>
        <begin position="328"/>
        <end position="341"/>
    </location>
</feature>
<feature type="compositionally biased region" description="Acidic residues" evidence="1">
    <location>
        <begin position="375"/>
        <end position="391"/>
    </location>
</feature>
<name>A0AAV5ANU4_9AGAM</name>
<dbReference type="Proteomes" id="UP001050691">
    <property type="component" value="Unassembled WGS sequence"/>
</dbReference>